<evidence type="ECO:0000313" key="3">
    <source>
        <dbReference type="Proteomes" id="UP000176897"/>
    </source>
</evidence>
<dbReference type="Proteomes" id="UP000176897">
    <property type="component" value="Unassembled WGS sequence"/>
</dbReference>
<sequence>MKVNPVGKRLSEVERAYIAGFLDADGAIMATIERHKEKKFGFRIRVVLKATQANPKILHWLQNKCHCGLVRKNRTTYDWLLRKQSEIKELLTILKPYFKIKNQQTTKALRLLSGTINSPKELMVAARLADTLARLNVRSKNRRINHATMIKDKRSRND</sequence>
<dbReference type="SUPFAM" id="SSF55608">
    <property type="entry name" value="Homing endonucleases"/>
    <property type="match status" value="1"/>
</dbReference>
<gene>
    <name evidence="2" type="ORF">A3B21_00065</name>
</gene>
<dbReference type="Pfam" id="PF00961">
    <property type="entry name" value="LAGLIDADG_1"/>
    <property type="match status" value="1"/>
</dbReference>
<dbReference type="InterPro" id="IPR004860">
    <property type="entry name" value="LAGLIDADG_dom"/>
</dbReference>
<organism evidence="2 3">
    <name type="scientific">Candidatus Uhrbacteria bacterium RIFCSPLOWO2_01_FULL_47_24</name>
    <dbReference type="NCBI Taxonomy" id="1802401"/>
    <lineage>
        <taxon>Bacteria</taxon>
        <taxon>Candidatus Uhriibacteriota</taxon>
    </lineage>
</organism>
<protein>
    <recommendedName>
        <fullName evidence="1">Homing endonuclease LAGLIDADG domain-containing protein</fullName>
    </recommendedName>
</protein>
<accession>A0A1F7UU22</accession>
<proteinExistence type="predicted"/>
<evidence type="ECO:0000313" key="2">
    <source>
        <dbReference type="EMBL" id="OGL81756.1"/>
    </source>
</evidence>
<dbReference type="GO" id="GO:0004519">
    <property type="term" value="F:endonuclease activity"/>
    <property type="evidence" value="ECO:0007669"/>
    <property type="project" value="InterPro"/>
</dbReference>
<evidence type="ECO:0000259" key="1">
    <source>
        <dbReference type="Pfam" id="PF00961"/>
    </source>
</evidence>
<dbReference type="AlphaFoldDB" id="A0A1F7UU22"/>
<reference evidence="2 3" key="1">
    <citation type="journal article" date="2016" name="Nat. Commun.">
        <title>Thousands of microbial genomes shed light on interconnected biogeochemical processes in an aquifer system.</title>
        <authorList>
            <person name="Anantharaman K."/>
            <person name="Brown C.T."/>
            <person name="Hug L.A."/>
            <person name="Sharon I."/>
            <person name="Castelle C.J."/>
            <person name="Probst A.J."/>
            <person name="Thomas B.C."/>
            <person name="Singh A."/>
            <person name="Wilkins M.J."/>
            <person name="Karaoz U."/>
            <person name="Brodie E.L."/>
            <person name="Williams K.H."/>
            <person name="Hubbard S.S."/>
            <person name="Banfield J.F."/>
        </authorList>
    </citation>
    <scope>NUCLEOTIDE SEQUENCE [LARGE SCALE GENOMIC DNA]</scope>
</reference>
<comment type="caution">
    <text evidence="2">The sequence shown here is derived from an EMBL/GenBank/DDBJ whole genome shotgun (WGS) entry which is preliminary data.</text>
</comment>
<dbReference type="EMBL" id="MGEJ01000002">
    <property type="protein sequence ID" value="OGL81756.1"/>
    <property type="molecule type" value="Genomic_DNA"/>
</dbReference>
<feature type="domain" description="Homing endonuclease LAGLIDADG" evidence="1">
    <location>
        <begin position="18"/>
        <end position="111"/>
    </location>
</feature>
<dbReference type="Gene3D" id="3.10.28.10">
    <property type="entry name" value="Homing endonucleases"/>
    <property type="match status" value="1"/>
</dbReference>
<name>A0A1F7UU22_9BACT</name>
<dbReference type="InterPro" id="IPR027434">
    <property type="entry name" value="Homing_endonucl"/>
</dbReference>